<dbReference type="SUPFAM" id="SSF56112">
    <property type="entry name" value="Protein kinase-like (PK-like)"/>
    <property type="match status" value="1"/>
</dbReference>
<evidence type="ECO:0000259" key="1">
    <source>
        <dbReference type="PROSITE" id="PS50011"/>
    </source>
</evidence>
<keyword evidence="2" id="KW-0418">Kinase</keyword>
<dbReference type="AlphaFoldDB" id="A0A9P6KYP1"/>
<dbReference type="Gene3D" id="3.10.20.90">
    <property type="entry name" value="Phosphatidylinositol 3-kinase Catalytic Subunit, Chain A, domain 1"/>
    <property type="match status" value="1"/>
</dbReference>
<evidence type="ECO:0000313" key="3">
    <source>
        <dbReference type="Proteomes" id="UP000740883"/>
    </source>
</evidence>
<dbReference type="Pfam" id="PF00069">
    <property type="entry name" value="Pkinase"/>
    <property type="match status" value="1"/>
</dbReference>
<keyword evidence="2" id="KW-0808">Transferase</keyword>
<dbReference type="SMART" id="SM00220">
    <property type="entry name" value="S_TKc"/>
    <property type="match status" value="1"/>
</dbReference>
<dbReference type="Gene3D" id="1.10.510.10">
    <property type="entry name" value="Transferase(Phosphotransferase) domain 1"/>
    <property type="match status" value="1"/>
</dbReference>
<dbReference type="PROSITE" id="PS50011">
    <property type="entry name" value="PROTEIN_KINASE_DOM"/>
    <property type="match status" value="1"/>
</dbReference>
<dbReference type="Proteomes" id="UP000740883">
    <property type="component" value="Unassembled WGS sequence"/>
</dbReference>
<dbReference type="PANTHER" id="PTHR13902">
    <property type="entry name" value="SERINE/THREONINE-PROTEIN KINASE WNK WITH NO LYSINE -RELATED"/>
    <property type="match status" value="1"/>
</dbReference>
<proteinExistence type="predicted"/>
<keyword evidence="3" id="KW-1185">Reference proteome</keyword>
<dbReference type="InterPro" id="IPR011009">
    <property type="entry name" value="Kinase-like_dom_sf"/>
</dbReference>
<dbReference type="EMBL" id="SBJO01000155">
    <property type="protein sequence ID" value="KAF9762559.1"/>
    <property type="molecule type" value="Genomic_DNA"/>
</dbReference>
<dbReference type="GO" id="GO:0005524">
    <property type="term" value="F:ATP binding"/>
    <property type="evidence" value="ECO:0007669"/>
    <property type="project" value="InterPro"/>
</dbReference>
<dbReference type="OrthoDB" id="4062651at2759"/>
<accession>A0A9P6KYP1</accession>
<comment type="caution">
    <text evidence="2">The sequence shown here is derived from an EMBL/GenBank/DDBJ whole genome shotgun (WGS) entry which is preliminary data.</text>
</comment>
<organism evidence="2 3">
    <name type="scientific">Nosema granulosis</name>
    <dbReference type="NCBI Taxonomy" id="83296"/>
    <lineage>
        <taxon>Eukaryota</taxon>
        <taxon>Fungi</taxon>
        <taxon>Fungi incertae sedis</taxon>
        <taxon>Microsporidia</taxon>
        <taxon>Nosematidae</taxon>
        <taxon>Nosema</taxon>
    </lineage>
</organism>
<dbReference type="InterPro" id="IPR050588">
    <property type="entry name" value="WNK_Ser-Thr_kinase"/>
</dbReference>
<dbReference type="GO" id="GO:0004672">
    <property type="term" value="F:protein kinase activity"/>
    <property type="evidence" value="ECO:0007669"/>
    <property type="project" value="InterPro"/>
</dbReference>
<name>A0A9P6KYP1_9MICR</name>
<dbReference type="InterPro" id="IPR000719">
    <property type="entry name" value="Prot_kinase_dom"/>
</dbReference>
<gene>
    <name evidence="2" type="primary">pkpA</name>
    <name evidence="2" type="ORF">NGRA_1928</name>
</gene>
<dbReference type="Gene3D" id="3.30.200.20">
    <property type="entry name" value="Phosphorylase Kinase, domain 1"/>
    <property type="match status" value="1"/>
</dbReference>
<sequence>MNDKDNKDTRRDPFEGKVIDAEDVIAREEAGLPQEIQIDGLSPEEERALKRYKKLTILLGEGAFKKVYKAIDQEEGKEVAWNEVKITENEYYNEEKTTFSKEIALLKRISHPNILKIFDYWFTHENFIFITEMMTGGTLREYIASIGDLNLKLIKKWSRQILEGLQYLHMQDPPIIHRDIKCENIFVNASLGEVKIGDLGIAKERRMKRYTVVGTPQFMAREMFEGEGYNEKVDMYAFGMCLIEMATGMYPYKECNAASEVYKCILQGVPPVALYSIKDPCLKNLILNCLVLEKDRISSTKALSHHFFDLESQCPGDCVPPESMLIKPLTTPANDMEISLISFVGDLITFQLFFMCEAKFIKFCFDVNKDTVEAVAEEMLEEEVVIFKQKDNLKKMLTRGIERALERKNSEHINEIIPEATPHKTIDEHTETNIENGLSEIKLIDKKLECPENIQFPVQTDINSNEDVNVSEDTQQCRTRCLESIEFPIRKYEDDLSVEDFAYDTADITNRSQETATSWIKVLKQNDIFSVLDLRYLVDEDWDRLGLSVFICRAMKNMLYGVDKHPLKEKFLPDNPSLMNYEDATSISEFLRDISELFRKQECVSVWESKLLSQDIRTVGELKSLHQDDWDRLGLSVFSYRAIKNMIFRKGRLIDQK</sequence>
<feature type="domain" description="Protein kinase" evidence="1">
    <location>
        <begin position="53"/>
        <end position="308"/>
    </location>
</feature>
<evidence type="ECO:0000313" key="2">
    <source>
        <dbReference type="EMBL" id="KAF9762559.1"/>
    </source>
</evidence>
<reference evidence="2 3" key="1">
    <citation type="journal article" date="2020" name="Genome Biol. Evol.">
        <title>Comparative genomics of strictly vertically transmitted, feminizing microsporidia endosymbionts of amphipod crustaceans.</title>
        <authorList>
            <person name="Cormier A."/>
            <person name="Chebbi M.A."/>
            <person name="Giraud I."/>
            <person name="Wattier R."/>
            <person name="Teixeira M."/>
            <person name="Gilbert C."/>
            <person name="Rigaud T."/>
            <person name="Cordaux R."/>
        </authorList>
    </citation>
    <scope>NUCLEOTIDE SEQUENCE [LARGE SCALE GENOMIC DNA]</scope>
    <source>
        <strain evidence="2 3">Ou3-Ou53</strain>
    </source>
</reference>
<dbReference type="InterPro" id="IPR008271">
    <property type="entry name" value="Ser/Thr_kinase_AS"/>
</dbReference>
<dbReference type="PROSITE" id="PS00108">
    <property type="entry name" value="PROTEIN_KINASE_ST"/>
    <property type="match status" value="1"/>
</dbReference>
<protein>
    <submittedName>
        <fullName evidence="2">Serine/threonine-protein kinase pkpA</fullName>
    </submittedName>
</protein>